<gene>
    <name evidence="1" type="ORF">L873DRAFT_1808236</name>
</gene>
<sequence length="52" mass="5816">VSDVCTKITTSGLHIHNTFHAMSRRLRGYCITCSTNCGGHFDNLIVSFRESQ</sequence>
<reference evidence="1 2" key="1">
    <citation type="journal article" date="2018" name="Nat. Ecol. Evol.">
        <title>Pezizomycetes genomes reveal the molecular basis of ectomycorrhizal truffle lifestyle.</title>
        <authorList>
            <person name="Murat C."/>
            <person name="Payen T."/>
            <person name="Noel B."/>
            <person name="Kuo A."/>
            <person name="Morin E."/>
            <person name="Chen J."/>
            <person name="Kohler A."/>
            <person name="Krizsan K."/>
            <person name="Balestrini R."/>
            <person name="Da Silva C."/>
            <person name="Montanini B."/>
            <person name="Hainaut M."/>
            <person name="Levati E."/>
            <person name="Barry K.W."/>
            <person name="Belfiori B."/>
            <person name="Cichocki N."/>
            <person name="Clum A."/>
            <person name="Dockter R.B."/>
            <person name="Fauchery L."/>
            <person name="Guy J."/>
            <person name="Iotti M."/>
            <person name="Le Tacon F."/>
            <person name="Lindquist E.A."/>
            <person name="Lipzen A."/>
            <person name="Malagnac F."/>
            <person name="Mello A."/>
            <person name="Molinier V."/>
            <person name="Miyauchi S."/>
            <person name="Poulain J."/>
            <person name="Riccioni C."/>
            <person name="Rubini A."/>
            <person name="Sitrit Y."/>
            <person name="Splivallo R."/>
            <person name="Traeger S."/>
            <person name="Wang M."/>
            <person name="Zifcakova L."/>
            <person name="Wipf D."/>
            <person name="Zambonelli A."/>
            <person name="Paolocci F."/>
            <person name="Nowrousian M."/>
            <person name="Ottonello S."/>
            <person name="Baldrian P."/>
            <person name="Spatafora J.W."/>
            <person name="Henrissat B."/>
            <person name="Nagy L.G."/>
            <person name="Aury J.M."/>
            <person name="Wincker P."/>
            <person name="Grigoriev I.V."/>
            <person name="Bonfante P."/>
            <person name="Martin F.M."/>
        </authorList>
    </citation>
    <scope>NUCLEOTIDE SEQUENCE [LARGE SCALE GENOMIC DNA]</scope>
    <source>
        <strain evidence="1 2">120613-1</strain>
    </source>
</reference>
<keyword evidence="2" id="KW-1185">Reference proteome</keyword>
<proteinExistence type="predicted"/>
<feature type="non-terminal residue" evidence="1">
    <location>
        <position position="1"/>
    </location>
</feature>
<name>A0A3N4JJX6_9PEZI</name>
<dbReference type="EMBL" id="ML120395">
    <property type="protein sequence ID" value="RPA98562.1"/>
    <property type="molecule type" value="Genomic_DNA"/>
</dbReference>
<evidence type="ECO:0000313" key="2">
    <source>
        <dbReference type="Proteomes" id="UP000276215"/>
    </source>
</evidence>
<protein>
    <submittedName>
        <fullName evidence="1">Uncharacterized protein</fullName>
    </submittedName>
</protein>
<evidence type="ECO:0000313" key="1">
    <source>
        <dbReference type="EMBL" id="RPA98562.1"/>
    </source>
</evidence>
<organism evidence="1 2">
    <name type="scientific">Choiromyces venosus 120613-1</name>
    <dbReference type="NCBI Taxonomy" id="1336337"/>
    <lineage>
        <taxon>Eukaryota</taxon>
        <taxon>Fungi</taxon>
        <taxon>Dikarya</taxon>
        <taxon>Ascomycota</taxon>
        <taxon>Pezizomycotina</taxon>
        <taxon>Pezizomycetes</taxon>
        <taxon>Pezizales</taxon>
        <taxon>Tuberaceae</taxon>
        <taxon>Choiromyces</taxon>
    </lineage>
</organism>
<accession>A0A3N4JJX6</accession>
<dbReference type="Proteomes" id="UP000276215">
    <property type="component" value="Unassembled WGS sequence"/>
</dbReference>
<dbReference type="AlphaFoldDB" id="A0A3N4JJX6"/>